<dbReference type="PANTHER" id="PTHR30006:SF3">
    <property type="entry name" value="THIAMINE-BINDING PERIPLASMIC PROTEIN"/>
    <property type="match status" value="1"/>
</dbReference>
<proteinExistence type="predicted"/>
<dbReference type="GO" id="GO:0030975">
    <property type="term" value="F:thiamine binding"/>
    <property type="evidence" value="ECO:0007669"/>
    <property type="project" value="InterPro"/>
</dbReference>
<evidence type="ECO:0000313" key="6">
    <source>
        <dbReference type="EMBL" id="MBB6478988.1"/>
    </source>
</evidence>
<dbReference type="GO" id="GO:0015888">
    <property type="term" value="P:thiamine transport"/>
    <property type="evidence" value="ECO:0007669"/>
    <property type="project" value="InterPro"/>
</dbReference>
<organism evidence="6 7">
    <name type="scientific">Spirochaeta isovalerica</name>
    <dbReference type="NCBI Taxonomy" id="150"/>
    <lineage>
        <taxon>Bacteria</taxon>
        <taxon>Pseudomonadati</taxon>
        <taxon>Spirochaetota</taxon>
        <taxon>Spirochaetia</taxon>
        <taxon>Spirochaetales</taxon>
        <taxon>Spirochaetaceae</taxon>
        <taxon>Spirochaeta</taxon>
    </lineage>
</organism>
<dbReference type="AlphaFoldDB" id="A0A841R8C5"/>
<dbReference type="EMBL" id="JACHGJ010000001">
    <property type="protein sequence ID" value="MBB6478988.1"/>
    <property type="molecule type" value="Genomic_DNA"/>
</dbReference>
<evidence type="ECO:0000256" key="4">
    <source>
        <dbReference type="ARBA" id="ARBA00022764"/>
    </source>
</evidence>
<reference evidence="6 7" key="1">
    <citation type="submission" date="2020-08" db="EMBL/GenBank/DDBJ databases">
        <title>Genomic Encyclopedia of Type Strains, Phase IV (KMG-IV): sequencing the most valuable type-strain genomes for metagenomic binning, comparative biology and taxonomic classification.</title>
        <authorList>
            <person name="Goeker M."/>
        </authorList>
    </citation>
    <scope>NUCLEOTIDE SEQUENCE [LARGE SCALE GENOMIC DNA]</scope>
    <source>
        <strain evidence="6 7">DSM 2461</strain>
    </source>
</reference>
<gene>
    <name evidence="6" type="ORF">HNR50_000621</name>
</gene>
<evidence type="ECO:0000256" key="5">
    <source>
        <dbReference type="SAM" id="SignalP"/>
    </source>
</evidence>
<dbReference type="GO" id="GO:0030288">
    <property type="term" value="C:outer membrane-bounded periplasmic space"/>
    <property type="evidence" value="ECO:0007669"/>
    <property type="project" value="TreeGrafter"/>
</dbReference>
<evidence type="ECO:0000313" key="7">
    <source>
        <dbReference type="Proteomes" id="UP000587760"/>
    </source>
</evidence>
<dbReference type="Gene3D" id="3.40.190.10">
    <property type="entry name" value="Periplasmic binding protein-like II"/>
    <property type="match status" value="2"/>
</dbReference>
<keyword evidence="7" id="KW-1185">Reference proteome</keyword>
<dbReference type="InterPro" id="IPR005948">
    <property type="entry name" value="ThiB-like"/>
</dbReference>
<feature type="chain" id="PRO_5032972486" evidence="5">
    <location>
        <begin position="26"/>
        <end position="350"/>
    </location>
</feature>
<name>A0A841R8C5_9SPIO</name>
<comment type="subcellular location">
    <subcellularLocation>
        <location evidence="1">Periplasm</location>
    </subcellularLocation>
</comment>
<keyword evidence="4" id="KW-0574">Periplasm</keyword>
<protein>
    <submittedName>
        <fullName evidence="6">Thiamine transport system substrate-binding protein</fullName>
    </submittedName>
</protein>
<sequence length="350" mass="39311">MKSLFVSFKAVLIIALITASLNLYANGQSDKAKAGNSGPEKLVVYSYDTFASEWGAGPSIIAEFEQKYGVEVELHAPGDGVTVMSQLILEKDNPRADVVVGLDNNLLAKALEEKILESYKSPELEKVKSDLLFDSSYNLLPFDFGYFAICYDSEKLSDLPESLEDLTEEKYRDSLVLMDPRTSTPGLGFLLWTIAVYGEDYLAYWDRLKPSILTITEGWSSGYGLFLNEEAPLVLSYSTSPAYHVEYEDSTRYRALKFNDGNYEHIEGMGIVKGTENREMAEKFIDHMLAESSQKTLAISNIMFPAVNGTDLPDSFDYSFHSDTPLLLDSETISENYDDWVQMWVENYGN</sequence>
<dbReference type="RefSeq" id="WP_184743584.1">
    <property type="nucleotide sequence ID" value="NZ_JACHGJ010000001.1"/>
</dbReference>
<keyword evidence="3 5" id="KW-0732">Signal</keyword>
<dbReference type="NCBIfam" id="TIGR01254">
    <property type="entry name" value="sfuA"/>
    <property type="match status" value="1"/>
</dbReference>
<dbReference type="Proteomes" id="UP000587760">
    <property type="component" value="Unassembled WGS sequence"/>
</dbReference>
<evidence type="ECO:0000256" key="3">
    <source>
        <dbReference type="ARBA" id="ARBA00022729"/>
    </source>
</evidence>
<dbReference type="CDD" id="cd13545">
    <property type="entry name" value="PBP2_TbpA"/>
    <property type="match status" value="1"/>
</dbReference>
<dbReference type="Pfam" id="PF13343">
    <property type="entry name" value="SBP_bac_6"/>
    <property type="match status" value="1"/>
</dbReference>
<keyword evidence="2" id="KW-0813">Transport</keyword>
<accession>A0A841R8C5</accession>
<dbReference type="PANTHER" id="PTHR30006">
    <property type="entry name" value="THIAMINE-BINDING PERIPLASMIC PROTEIN-RELATED"/>
    <property type="match status" value="1"/>
</dbReference>
<feature type="signal peptide" evidence="5">
    <location>
        <begin position="1"/>
        <end position="25"/>
    </location>
</feature>
<evidence type="ECO:0000256" key="1">
    <source>
        <dbReference type="ARBA" id="ARBA00004418"/>
    </source>
</evidence>
<evidence type="ECO:0000256" key="2">
    <source>
        <dbReference type="ARBA" id="ARBA00022448"/>
    </source>
</evidence>
<dbReference type="SUPFAM" id="SSF53850">
    <property type="entry name" value="Periplasmic binding protein-like II"/>
    <property type="match status" value="1"/>
</dbReference>
<comment type="caution">
    <text evidence="6">The sequence shown here is derived from an EMBL/GenBank/DDBJ whole genome shotgun (WGS) entry which is preliminary data.</text>
</comment>
<dbReference type="GO" id="GO:0030976">
    <property type="term" value="F:thiamine pyrophosphate binding"/>
    <property type="evidence" value="ECO:0007669"/>
    <property type="project" value="TreeGrafter"/>
</dbReference>